<comment type="similarity">
    <text evidence="1">Belongs to the UPF0213 family.</text>
</comment>
<dbReference type="Gene3D" id="3.40.1440.10">
    <property type="entry name" value="GIY-YIG endonuclease"/>
    <property type="match status" value="1"/>
</dbReference>
<comment type="caution">
    <text evidence="3">The sequence shown here is derived from an EMBL/GenBank/DDBJ whole genome shotgun (WGS) entry which is preliminary data.</text>
</comment>
<dbReference type="InterPro" id="IPR050190">
    <property type="entry name" value="UPF0213_domain"/>
</dbReference>
<gene>
    <name evidence="3" type="ORF">UV33_C0022G0008</name>
</gene>
<name>A0A0G1AU57_9BACT</name>
<protein>
    <recommendedName>
        <fullName evidence="2">GIY-YIG domain-containing protein</fullName>
    </recommendedName>
</protein>
<evidence type="ECO:0000259" key="2">
    <source>
        <dbReference type="PROSITE" id="PS50164"/>
    </source>
</evidence>
<dbReference type="Proteomes" id="UP000034135">
    <property type="component" value="Unassembled WGS sequence"/>
</dbReference>
<dbReference type="SUPFAM" id="SSF82771">
    <property type="entry name" value="GIY-YIG endonuclease"/>
    <property type="match status" value="1"/>
</dbReference>
<dbReference type="PANTHER" id="PTHR34477:SF1">
    <property type="entry name" value="UPF0213 PROTEIN YHBQ"/>
    <property type="match status" value="1"/>
</dbReference>
<dbReference type="EMBL" id="LCEB01000022">
    <property type="protein sequence ID" value="KKS64615.1"/>
    <property type="molecule type" value="Genomic_DNA"/>
</dbReference>
<organism evidence="3 4">
    <name type="scientific">Candidatus Daviesbacteria bacterium GW2011_GWA1_42_6</name>
    <dbReference type="NCBI Taxonomy" id="1618420"/>
    <lineage>
        <taxon>Bacteria</taxon>
        <taxon>Candidatus Daviesiibacteriota</taxon>
    </lineage>
</organism>
<evidence type="ECO:0000313" key="4">
    <source>
        <dbReference type="Proteomes" id="UP000034135"/>
    </source>
</evidence>
<evidence type="ECO:0000313" key="3">
    <source>
        <dbReference type="EMBL" id="KKS64615.1"/>
    </source>
</evidence>
<dbReference type="AlphaFoldDB" id="A0A0G1AU57"/>
<dbReference type="InterPro" id="IPR035901">
    <property type="entry name" value="GIY-YIG_endonuc_sf"/>
</dbReference>
<evidence type="ECO:0000256" key="1">
    <source>
        <dbReference type="ARBA" id="ARBA00007435"/>
    </source>
</evidence>
<dbReference type="Pfam" id="PF01541">
    <property type="entry name" value="GIY-YIG"/>
    <property type="match status" value="1"/>
</dbReference>
<sequence>MYYLYLLRGIKDHLYVGVTNNLPLRIKRHKNGEGAEFTKRNKVYKCVYAETFQTLQEARKRESQIKGWRRDKKESLIRFGKPII</sequence>
<dbReference type="PROSITE" id="PS50164">
    <property type="entry name" value="GIY_YIG"/>
    <property type="match status" value="1"/>
</dbReference>
<reference evidence="3 4" key="1">
    <citation type="journal article" date="2015" name="Nature">
        <title>rRNA introns, odd ribosomes, and small enigmatic genomes across a large radiation of phyla.</title>
        <authorList>
            <person name="Brown C.T."/>
            <person name="Hug L.A."/>
            <person name="Thomas B.C."/>
            <person name="Sharon I."/>
            <person name="Castelle C.J."/>
            <person name="Singh A."/>
            <person name="Wilkins M.J."/>
            <person name="Williams K.H."/>
            <person name="Banfield J.F."/>
        </authorList>
    </citation>
    <scope>NUCLEOTIDE SEQUENCE [LARGE SCALE GENOMIC DNA]</scope>
</reference>
<accession>A0A0G1AU57</accession>
<dbReference type="InterPro" id="IPR000305">
    <property type="entry name" value="GIY-YIG_endonuc"/>
</dbReference>
<proteinExistence type="inferred from homology"/>
<feature type="domain" description="GIY-YIG" evidence="2">
    <location>
        <begin position="1"/>
        <end position="75"/>
    </location>
</feature>
<dbReference type="PANTHER" id="PTHR34477">
    <property type="entry name" value="UPF0213 PROTEIN YHBQ"/>
    <property type="match status" value="1"/>
</dbReference>